<keyword evidence="3" id="KW-1185">Reference proteome</keyword>
<dbReference type="SUPFAM" id="SSF54909">
    <property type="entry name" value="Dimeric alpha+beta barrel"/>
    <property type="match status" value="1"/>
</dbReference>
<dbReference type="RefSeq" id="WP_339393427.1">
    <property type="nucleotide sequence ID" value="NZ_BAAAAF010000011.1"/>
</dbReference>
<organism evidence="2 3">
    <name type="scientific">Brevibacterium metallidurans</name>
    <dbReference type="NCBI Taxonomy" id="1482676"/>
    <lineage>
        <taxon>Bacteria</taxon>
        <taxon>Bacillati</taxon>
        <taxon>Actinomycetota</taxon>
        <taxon>Actinomycetes</taxon>
        <taxon>Micrococcales</taxon>
        <taxon>Brevibacteriaceae</taxon>
        <taxon>Brevibacterium</taxon>
    </lineage>
</organism>
<name>A0ABP3CAM9_9MICO</name>
<dbReference type="InterPro" id="IPR011008">
    <property type="entry name" value="Dimeric_a/b-barrel"/>
</dbReference>
<evidence type="ECO:0000259" key="1">
    <source>
        <dbReference type="Pfam" id="PF02426"/>
    </source>
</evidence>
<feature type="domain" description="Muconolactone isomerase" evidence="1">
    <location>
        <begin position="19"/>
        <end position="85"/>
    </location>
</feature>
<sequence length="92" mass="10482">MEFLVWQEKLPATPSNAYSVREERAYADSLREQGVLERIWRKPGSSTAVVLYRVDDADHLHRVLSSLPSFPWITTTVHPLATHPQEAKPNEG</sequence>
<dbReference type="Pfam" id="PF02426">
    <property type="entry name" value="MIase"/>
    <property type="match status" value="1"/>
</dbReference>
<dbReference type="Gene3D" id="3.30.70.1060">
    <property type="entry name" value="Dimeric alpha+beta barrel"/>
    <property type="match status" value="1"/>
</dbReference>
<comment type="caution">
    <text evidence="2">The sequence shown here is derived from an EMBL/GenBank/DDBJ whole genome shotgun (WGS) entry which is preliminary data.</text>
</comment>
<dbReference type="Proteomes" id="UP001498238">
    <property type="component" value="Unassembled WGS sequence"/>
</dbReference>
<protein>
    <recommendedName>
        <fullName evidence="1">Muconolactone isomerase domain-containing protein</fullName>
    </recommendedName>
</protein>
<evidence type="ECO:0000313" key="3">
    <source>
        <dbReference type="Proteomes" id="UP001498238"/>
    </source>
</evidence>
<evidence type="ECO:0000313" key="2">
    <source>
        <dbReference type="EMBL" id="GAA0036690.1"/>
    </source>
</evidence>
<reference evidence="2 3" key="1">
    <citation type="submission" date="2024-01" db="EMBL/GenBank/DDBJ databases">
        <title>Characterization of antibiotic resistant novel bacterial strains and their environmental applications.</title>
        <authorList>
            <person name="Manzoor S."/>
            <person name="Abbas S."/>
            <person name="Arshad M."/>
            <person name="Ahmed I."/>
        </authorList>
    </citation>
    <scope>NUCLEOTIDE SEQUENCE [LARGE SCALE GENOMIC DNA]</scope>
    <source>
        <strain evidence="2 3">NCCP-602</strain>
    </source>
</reference>
<gene>
    <name evidence="2" type="ORF">NCCP602_26510</name>
</gene>
<accession>A0ABP3CAM9</accession>
<dbReference type="EMBL" id="BAAAAF010000011">
    <property type="protein sequence ID" value="GAA0036690.1"/>
    <property type="molecule type" value="Genomic_DNA"/>
</dbReference>
<dbReference type="InterPro" id="IPR026029">
    <property type="entry name" value="MLI_dom"/>
</dbReference>
<proteinExistence type="predicted"/>